<proteinExistence type="predicted"/>
<name>A0A1M5K941_SALEC</name>
<dbReference type="EMBL" id="FQVT01000013">
    <property type="protein sequence ID" value="SHG48683.1"/>
    <property type="molecule type" value="Genomic_DNA"/>
</dbReference>
<reference evidence="2" key="1">
    <citation type="submission" date="2016-11" db="EMBL/GenBank/DDBJ databases">
        <authorList>
            <person name="Varghese N."/>
            <person name="Submissions S."/>
        </authorList>
    </citation>
    <scope>NUCLEOTIDE SEQUENCE [LARGE SCALE GENOMIC DNA]</scope>
    <source>
        <strain evidence="2">DSM 24579</strain>
    </source>
</reference>
<dbReference type="AlphaFoldDB" id="A0A1M5K941"/>
<sequence length="77" mass="9262">MKLQFIRNKELMWVYKVLDLEQLGSGIPIILEHYDKDCFHFSENFLRMVLPSAEEVYPTEQVTPQVPRKSPRKYENF</sequence>
<dbReference type="STRING" id="1073325.SAMN05444483_11371"/>
<evidence type="ECO:0000313" key="2">
    <source>
        <dbReference type="Proteomes" id="UP000183945"/>
    </source>
</evidence>
<accession>A0A1M5K941</accession>
<evidence type="ECO:0000313" key="1">
    <source>
        <dbReference type="EMBL" id="SHG48683.1"/>
    </source>
</evidence>
<gene>
    <name evidence="1" type="ORF">SAMN05444483_11371</name>
</gene>
<protein>
    <submittedName>
        <fullName evidence="1">Uncharacterized protein</fullName>
    </submittedName>
</protein>
<dbReference type="Proteomes" id="UP000183945">
    <property type="component" value="Unassembled WGS sequence"/>
</dbReference>
<keyword evidence="2" id="KW-1185">Reference proteome</keyword>
<organism evidence="1 2">
    <name type="scientific">Salegentibacter echinorum</name>
    <dbReference type="NCBI Taxonomy" id="1073325"/>
    <lineage>
        <taxon>Bacteria</taxon>
        <taxon>Pseudomonadati</taxon>
        <taxon>Bacteroidota</taxon>
        <taxon>Flavobacteriia</taxon>
        <taxon>Flavobacteriales</taxon>
        <taxon>Flavobacteriaceae</taxon>
        <taxon>Salegentibacter</taxon>
    </lineage>
</organism>